<evidence type="ECO:0008006" key="5">
    <source>
        <dbReference type="Google" id="ProtNLM"/>
    </source>
</evidence>
<name>A0A2G8SNK1_9APHY</name>
<feature type="signal peptide" evidence="2">
    <location>
        <begin position="1"/>
        <end position="22"/>
    </location>
</feature>
<gene>
    <name evidence="3" type="ORF">GSI_02070</name>
</gene>
<dbReference type="Gene3D" id="2.130.10.10">
    <property type="entry name" value="YVTN repeat-like/Quinoprotein amine dehydrogenase"/>
    <property type="match status" value="1"/>
</dbReference>
<keyword evidence="2" id="KW-0732">Signal</keyword>
<dbReference type="OrthoDB" id="548949at2759"/>
<dbReference type="STRING" id="1077348.A0A2G8SNK1"/>
<proteinExistence type="predicted"/>
<evidence type="ECO:0000313" key="4">
    <source>
        <dbReference type="Proteomes" id="UP000230002"/>
    </source>
</evidence>
<dbReference type="InterPro" id="IPR001680">
    <property type="entry name" value="WD40_rpt"/>
</dbReference>
<evidence type="ECO:0000313" key="3">
    <source>
        <dbReference type="EMBL" id="PIL35345.1"/>
    </source>
</evidence>
<dbReference type="SUPFAM" id="SSF50978">
    <property type="entry name" value="WD40 repeat-like"/>
    <property type="match status" value="1"/>
</dbReference>
<accession>A0A2G8SNK1</accession>
<reference evidence="3 4" key="1">
    <citation type="journal article" date="2015" name="Sci. Rep.">
        <title>Chromosome-level genome map provides insights into diverse defense mechanisms in the medicinal fungus Ganoderma sinense.</title>
        <authorList>
            <person name="Zhu Y."/>
            <person name="Xu J."/>
            <person name="Sun C."/>
            <person name="Zhou S."/>
            <person name="Xu H."/>
            <person name="Nelson D.R."/>
            <person name="Qian J."/>
            <person name="Song J."/>
            <person name="Luo H."/>
            <person name="Xiang L."/>
            <person name="Li Y."/>
            <person name="Xu Z."/>
            <person name="Ji A."/>
            <person name="Wang L."/>
            <person name="Lu S."/>
            <person name="Hayward A."/>
            <person name="Sun W."/>
            <person name="Li X."/>
            <person name="Schwartz D.C."/>
            <person name="Wang Y."/>
            <person name="Chen S."/>
        </authorList>
    </citation>
    <scope>NUCLEOTIDE SEQUENCE [LARGE SCALE GENOMIC DNA]</scope>
    <source>
        <strain evidence="3 4">ZZ0214-1</strain>
    </source>
</reference>
<dbReference type="Proteomes" id="UP000230002">
    <property type="component" value="Unassembled WGS sequence"/>
</dbReference>
<feature type="region of interest" description="Disordered" evidence="1">
    <location>
        <begin position="596"/>
        <end position="616"/>
    </location>
</feature>
<sequence>MASARQAPWLLLLDRLAAHLEAHKSEKSSEKDKKARGKKFVKILEDVCTVVRDAERKVQGTPEFAEVVEKAHGMLNDALRYAYSQAGGFSYIATFAHSEDEPFVEDALEHAGSDILDAFFKVYATLVKPGAPTPRLPAFARVRPWTKSPRPHPLTTRLSRFRGGFAPSATPDLPIAHTIYQARAQLTVDSTIPSIPFDMSLSSCGTILATASGSGWKAREPALHYYLLNDQSASFLEGVTMDPGLSGVPHSVTTDESRNLVFLADDGRIKSFSFAPEASEKVPKRLPNVHTLNTQCGCSGPLAVLPNGRLARAGAGKVAIWNLDALETHQDAPGKLIGEGTLSLDGSPRADPSAVEMSTGTPPDAIVRLASDPSFFPAVWHLHAPSGRLLCGEHAEQSGGYACMSVDLEHGGRRVARYLGHGGEVKRITTSAGDPNLFATAGGDGYARLFDVRRPLPVLTFNTGLQREACNDVVLVHPDGVPTLFTAGDVTQQVKMWDIRAEECVYELATGNNAVTGLAWDDTRSSLYVATECRYINRMGLRTGYRRARMPRWATWAAVEKEYKAYKEAAKKGIVQEEYGGKDYPDVYDAYSYLDDDETEGEEEESDGEEDEADEADVDEAYSADMRWPTKCFHKESFFGYAYDAGEHALLRWHFKDTPDIIQLPASTSADD</sequence>
<dbReference type="AlphaFoldDB" id="A0A2G8SNK1"/>
<feature type="chain" id="PRO_5013715141" description="Transporter" evidence="2">
    <location>
        <begin position="23"/>
        <end position="672"/>
    </location>
</feature>
<evidence type="ECO:0000256" key="2">
    <source>
        <dbReference type="SAM" id="SignalP"/>
    </source>
</evidence>
<dbReference type="InterPro" id="IPR015943">
    <property type="entry name" value="WD40/YVTN_repeat-like_dom_sf"/>
</dbReference>
<organism evidence="3 4">
    <name type="scientific">Ganoderma sinense ZZ0214-1</name>
    <dbReference type="NCBI Taxonomy" id="1077348"/>
    <lineage>
        <taxon>Eukaryota</taxon>
        <taxon>Fungi</taxon>
        <taxon>Dikarya</taxon>
        <taxon>Basidiomycota</taxon>
        <taxon>Agaricomycotina</taxon>
        <taxon>Agaricomycetes</taxon>
        <taxon>Polyporales</taxon>
        <taxon>Polyporaceae</taxon>
        <taxon>Ganoderma</taxon>
    </lineage>
</organism>
<protein>
    <recommendedName>
        <fullName evidence="5">Transporter</fullName>
    </recommendedName>
</protein>
<evidence type="ECO:0000256" key="1">
    <source>
        <dbReference type="SAM" id="MobiDB-lite"/>
    </source>
</evidence>
<comment type="caution">
    <text evidence="3">The sequence shown here is derived from an EMBL/GenBank/DDBJ whole genome shotgun (WGS) entry which is preliminary data.</text>
</comment>
<feature type="region of interest" description="Disordered" evidence="1">
    <location>
        <begin position="340"/>
        <end position="359"/>
    </location>
</feature>
<dbReference type="EMBL" id="AYKW01000003">
    <property type="protein sequence ID" value="PIL35345.1"/>
    <property type="molecule type" value="Genomic_DNA"/>
</dbReference>
<dbReference type="SMART" id="SM00320">
    <property type="entry name" value="WD40"/>
    <property type="match status" value="2"/>
</dbReference>
<keyword evidence="4" id="KW-1185">Reference proteome</keyword>
<dbReference type="InterPro" id="IPR036322">
    <property type="entry name" value="WD40_repeat_dom_sf"/>
</dbReference>